<protein>
    <recommendedName>
        <fullName evidence="4">Photosynthesis system II assembly factor Ycf48/Hcf136-like domain-containing protein</fullName>
    </recommendedName>
</protein>
<keyword evidence="1" id="KW-0472">Membrane</keyword>
<keyword evidence="3" id="KW-1185">Reference proteome</keyword>
<dbReference type="SUPFAM" id="SSF110296">
    <property type="entry name" value="Oligoxyloglucan reducing end-specific cellobiohydrolase"/>
    <property type="match status" value="2"/>
</dbReference>
<gene>
    <name evidence="2" type="ORF">KSX_50190</name>
</gene>
<dbReference type="EMBL" id="BNJF01000002">
    <property type="protein sequence ID" value="GHO46856.1"/>
    <property type="molecule type" value="Genomic_DNA"/>
</dbReference>
<feature type="transmembrane region" description="Helical" evidence="1">
    <location>
        <begin position="21"/>
        <end position="40"/>
    </location>
</feature>
<dbReference type="AlphaFoldDB" id="A0A8J3MUF1"/>
<dbReference type="InterPro" id="IPR015943">
    <property type="entry name" value="WD40/YVTN_repeat-like_dom_sf"/>
</dbReference>
<evidence type="ECO:0000313" key="2">
    <source>
        <dbReference type="EMBL" id="GHO46856.1"/>
    </source>
</evidence>
<proteinExistence type="predicted"/>
<dbReference type="PANTHER" id="PTHR47199:SF2">
    <property type="entry name" value="PHOTOSYSTEM II STABILITY_ASSEMBLY FACTOR HCF136, CHLOROPLASTIC"/>
    <property type="match status" value="1"/>
</dbReference>
<comment type="caution">
    <text evidence="2">The sequence shown here is derived from an EMBL/GenBank/DDBJ whole genome shotgun (WGS) entry which is preliminary data.</text>
</comment>
<evidence type="ECO:0000313" key="3">
    <source>
        <dbReference type="Proteomes" id="UP000612362"/>
    </source>
</evidence>
<sequence>MKFSQDDLWSIHQRLKLLLPLGISLSGVALLLAVNLFFVLPTRVYVSAAKPPAQPVQIEDLKMITPTDGWALLKDRTGVLVTHRGSTQWQKVTPPDLYLPPNNLLNSITSWFVLDERHAYIGVLQNGLTSLWRTENGGRSWTEAKFDFQPLTNIGIYQIEFIDVRHGWLAFDKDHGFGKYHVVLMSTSNGGKTWKQLLDTTQNPSGLPTNGPKRFYFTSLQNGWMTGPEDGTLNVRLYETHNGGKTWILSSIPPVTDSPSDENSFTESYGPFFSKARQGTLMVKSGAFGSNSSALTVFHTSDGGKSWKSGATIMSSGTRIFYWITFVNASNGWVLGTNEKNWPILQRTFDGGRHWKTLQPTGLQPYGEVITSMTFLNPTLGWMVDKTDDGTETLFQTYDGGRSWRALKPTLQ</sequence>
<keyword evidence="1" id="KW-1133">Transmembrane helix</keyword>
<dbReference type="PANTHER" id="PTHR47199">
    <property type="entry name" value="PHOTOSYSTEM II STABILITY/ASSEMBLY FACTOR HCF136, CHLOROPLASTIC"/>
    <property type="match status" value="1"/>
</dbReference>
<reference evidence="2" key="1">
    <citation type="submission" date="2020-10" db="EMBL/GenBank/DDBJ databases">
        <title>Taxonomic study of unclassified bacteria belonging to the class Ktedonobacteria.</title>
        <authorList>
            <person name="Yabe S."/>
            <person name="Wang C.M."/>
            <person name="Zheng Y."/>
            <person name="Sakai Y."/>
            <person name="Cavaletti L."/>
            <person name="Monciardini P."/>
            <person name="Donadio S."/>
        </authorList>
    </citation>
    <scope>NUCLEOTIDE SEQUENCE</scope>
    <source>
        <strain evidence="2">SOSP1-1</strain>
    </source>
</reference>
<keyword evidence="1" id="KW-0812">Transmembrane</keyword>
<evidence type="ECO:0000256" key="1">
    <source>
        <dbReference type="SAM" id="Phobius"/>
    </source>
</evidence>
<dbReference type="Proteomes" id="UP000612362">
    <property type="component" value="Unassembled WGS sequence"/>
</dbReference>
<evidence type="ECO:0008006" key="4">
    <source>
        <dbReference type="Google" id="ProtNLM"/>
    </source>
</evidence>
<dbReference type="Gene3D" id="2.130.10.10">
    <property type="entry name" value="YVTN repeat-like/Quinoprotein amine dehydrogenase"/>
    <property type="match status" value="2"/>
</dbReference>
<organism evidence="2 3">
    <name type="scientific">Ktedonospora formicarum</name>
    <dbReference type="NCBI Taxonomy" id="2778364"/>
    <lineage>
        <taxon>Bacteria</taxon>
        <taxon>Bacillati</taxon>
        <taxon>Chloroflexota</taxon>
        <taxon>Ktedonobacteria</taxon>
        <taxon>Ktedonobacterales</taxon>
        <taxon>Ktedonobacteraceae</taxon>
        <taxon>Ktedonospora</taxon>
    </lineage>
</organism>
<accession>A0A8J3MUF1</accession>
<dbReference type="CDD" id="cd15482">
    <property type="entry name" value="Sialidase_non-viral"/>
    <property type="match status" value="1"/>
</dbReference>
<name>A0A8J3MUF1_9CHLR</name>
<dbReference type="RefSeq" id="WP_220196204.1">
    <property type="nucleotide sequence ID" value="NZ_BNJF01000002.1"/>
</dbReference>